<feature type="signal peptide" evidence="4">
    <location>
        <begin position="1"/>
        <end position="19"/>
    </location>
</feature>
<dbReference type="PANTHER" id="PTHR35089">
    <property type="entry name" value="CHAPERONE PROTEIN SKP"/>
    <property type="match status" value="1"/>
</dbReference>
<dbReference type="EMBL" id="BMXB01000025">
    <property type="protein sequence ID" value="GHA50884.1"/>
    <property type="molecule type" value="Genomic_DNA"/>
</dbReference>
<dbReference type="InterPro" id="IPR024930">
    <property type="entry name" value="Skp_dom_sf"/>
</dbReference>
<dbReference type="GO" id="GO:0005829">
    <property type="term" value="C:cytosol"/>
    <property type="evidence" value="ECO:0007669"/>
    <property type="project" value="TreeGrafter"/>
</dbReference>
<gene>
    <name evidence="5" type="ORF">GCM10007103_34560</name>
</gene>
<dbReference type="SUPFAM" id="SSF111384">
    <property type="entry name" value="OmpH-like"/>
    <property type="match status" value="1"/>
</dbReference>
<dbReference type="AlphaFoldDB" id="A0A918SLT6"/>
<feature type="chain" id="PRO_5037760674" description="Periplasmic chaperone for outer membrane proteins Skp" evidence="4">
    <location>
        <begin position="20"/>
        <end position="169"/>
    </location>
</feature>
<reference evidence="5" key="1">
    <citation type="journal article" date="2014" name="Int. J. Syst. Evol. Microbiol.">
        <title>Complete genome sequence of Corynebacterium casei LMG S-19264T (=DSM 44701T), isolated from a smear-ripened cheese.</title>
        <authorList>
            <consortium name="US DOE Joint Genome Institute (JGI-PGF)"/>
            <person name="Walter F."/>
            <person name="Albersmeier A."/>
            <person name="Kalinowski J."/>
            <person name="Ruckert C."/>
        </authorList>
    </citation>
    <scope>NUCLEOTIDE SEQUENCE</scope>
    <source>
        <strain evidence="5">KCTC 12719</strain>
    </source>
</reference>
<dbReference type="Proteomes" id="UP000610456">
    <property type="component" value="Unassembled WGS sequence"/>
</dbReference>
<dbReference type="PANTHER" id="PTHR35089:SF1">
    <property type="entry name" value="CHAPERONE PROTEIN SKP"/>
    <property type="match status" value="1"/>
</dbReference>
<dbReference type="Gene3D" id="3.30.910.20">
    <property type="entry name" value="Skp domain"/>
    <property type="match status" value="1"/>
</dbReference>
<accession>A0A918SLT6</accession>
<evidence type="ECO:0000313" key="6">
    <source>
        <dbReference type="Proteomes" id="UP000610456"/>
    </source>
</evidence>
<dbReference type="InterPro" id="IPR005632">
    <property type="entry name" value="Chaperone_Skp"/>
</dbReference>
<comment type="caution">
    <text evidence="5">The sequence shown here is derived from an EMBL/GenBank/DDBJ whole genome shotgun (WGS) entry which is preliminary data.</text>
</comment>
<evidence type="ECO:0000256" key="1">
    <source>
        <dbReference type="ARBA" id="ARBA00009091"/>
    </source>
</evidence>
<dbReference type="Pfam" id="PF03938">
    <property type="entry name" value="OmpH"/>
    <property type="match status" value="1"/>
</dbReference>
<organism evidence="5 6">
    <name type="scientific">Salinimicrobium marinum</name>
    <dbReference type="NCBI Taxonomy" id="680283"/>
    <lineage>
        <taxon>Bacteria</taxon>
        <taxon>Pseudomonadati</taxon>
        <taxon>Bacteroidota</taxon>
        <taxon>Flavobacteriia</taxon>
        <taxon>Flavobacteriales</taxon>
        <taxon>Flavobacteriaceae</taxon>
        <taxon>Salinimicrobium</taxon>
    </lineage>
</organism>
<evidence type="ECO:0000256" key="3">
    <source>
        <dbReference type="SAM" id="Coils"/>
    </source>
</evidence>
<dbReference type="SMART" id="SM00935">
    <property type="entry name" value="OmpH"/>
    <property type="match status" value="1"/>
</dbReference>
<feature type="coiled-coil region" evidence="3">
    <location>
        <begin position="53"/>
        <end position="80"/>
    </location>
</feature>
<comment type="similarity">
    <text evidence="1">Belongs to the Skp family.</text>
</comment>
<evidence type="ECO:0000256" key="2">
    <source>
        <dbReference type="ARBA" id="ARBA00022729"/>
    </source>
</evidence>
<dbReference type="RefSeq" id="WP_189606322.1">
    <property type="nucleotide sequence ID" value="NZ_BMXB01000025.1"/>
</dbReference>
<evidence type="ECO:0000313" key="5">
    <source>
        <dbReference type="EMBL" id="GHA50884.1"/>
    </source>
</evidence>
<name>A0A918SLT6_9FLAO</name>
<keyword evidence="2 4" id="KW-0732">Signal</keyword>
<evidence type="ECO:0000256" key="4">
    <source>
        <dbReference type="SAM" id="SignalP"/>
    </source>
</evidence>
<dbReference type="GO" id="GO:0051082">
    <property type="term" value="F:unfolded protein binding"/>
    <property type="evidence" value="ECO:0007669"/>
    <property type="project" value="InterPro"/>
</dbReference>
<keyword evidence="3" id="KW-0175">Coiled coil</keyword>
<evidence type="ECO:0008006" key="7">
    <source>
        <dbReference type="Google" id="ProtNLM"/>
    </source>
</evidence>
<proteinExistence type="inferred from homology"/>
<reference evidence="5" key="2">
    <citation type="submission" date="2020-09" db="EMBL/GenBank/DDBJ databases">
        <authorList>
            <person name="Sun Q."/>
            <person name="Kim S."/>
        </authorList>
    </citation>
    <scope>NUCLEOTIDE SEQUENCE</scope>
    <source>
        <strain evidence="5">KCTC 12719</strain>
    </source>
</reference>
<dbReference type="GO" id="GO:0050821">
    <property type="term" value="P:protein stabilization"/>
    <property type="evidence" value="ECO:0007669"/>
    <property type="project" value="TreeGrafter"/>
</dbReference>
<keyword evidence="6" id="KW-1185">Reference proteome</keyword>
<sequence>MKKLILFFSLALLSFSAFAQSKVGTIDAEYIISQMPEMTGVNDGLKLYNSELQTDLESSIAEYEKLVSAYQEENATLTDEDKQTREGEIISLENDIKGFRQKASVMMQMKRNELTEPLYEKINAAMVEVINEEGYTQILHAGSNALAFSAEDTDITGKVIAKLGIAVQQ</sequence>
<protein>
    <recommendedName>
        <fullName evidence="7">Periplasmic chaperone for outer membrane proteins Skp</fullName>
    </recommendedName>
</protein>